<evidence type="ECO:0000256" key="1">
    <source>
        <dbReference type="ARBA" id="ARBA00022679"/>
    </source>
</evidence>
<dbReference type="PANTHER" id="PTHR37419">
    <property type="entry name" value="SERINE/THREONINE-PROTEIN KINASE TOXIN HIPA"/>
    <property type="match status" value="1"/>
</dbReference>
<proteinExistence type="predicted"/>
<dbReference type="AlphaFoldDB" id="A0A6J6V196"/>
<name>A0A6J6V196_9ZZZZ</name>
<evidence type="ECO:0000313" key="5">
    <source>
        <dbReference type="EMBL" id="CAB4765901.1"/>
    </source>
</evidence>
<dbReference type="EMBL" id="CAFBQP010000048">
    <property type="protein sequence ID" value="CAB5064191.1"/>
    <property type="molecule type" value="Genomic_DNA"/>
</dbReference>
<accession>A0A6J6V196</accession>
<keyword evidence="2" id="KW-0418">Kinase</keyword>
<feature type="domain" description="HipA-like C-terminal" evidence="3">
    <location>
        <begin position="10"/>
        <end position="82"/>
    </location>
</feature>
<dbReference type="GO" id="GO:0004674">
    <property type="term" value="F:protein serine/threonine kinase activity"/>
    <property type="evidence" value="ECO:0007669"/>
    <property type="project" value="TreeGrafter"/>
</dbReference>
<dbReference type="InterPro" id="IPR052028">
    <property type="entry name" value="HipA_Ser/Thr_kinase"/>
</dbReference>
<reference evidence="5" key="1">
    <citation type="submission" date="2020-05" db="EMBL/GenBank/DDBJ databases">
        <authorList>
            <person name="Chiriac C."/>
            <person name="Salcher M."/>
            <person name="Ghai R."/>
            <person name="Kavagutti S V."/>
        </authorList>
    </citation>
    <scope>NUCLEOTIDE SEQUENCE</scope>
</reference>
<evidence type="ECO:0000259" key="3">
    <source>
        <dbReference type="Pfam" id="PF07804"/>
    </source>
</evidence>
<keyword evidence="1" id="KW-0808">Transferase</keyword>
<protein>
    <submittedName>
        <fullName evidence="5">Unannotated protein</fullName>
    </submittedName>
</protein>
<gene>
    <name evidence="4" type="ORF">UFOPK2602_02048</name>
    <name evidence="5" type="ORF">UFOPK2806_02089</name>
    <name evidence="6" type="ORF">UFOPK4306_01367</name>
</gene>
<dbReference type="GO" id="GO:0005829">
    <property type="term" value="C:cytosol"/>
    <property type="evidence" value="ECO:0007669"/>
    <property type="project" value="TreeGrafter"/>
</dbReference>
<sequence>MNPQSDQGRGKYERYGGPGLAKVAALLDRNALAPTRELTRLVQAVAFTVIIGNADAHAKNLSLLHAEPGVVELGPLYDTVPTAL</sequence>
<dbReference type="Pfam" id="PF07804">
    <property type="entry name" value="HipA_C"/>
    <property type="match status" value="1"/>
</dbReference>
<evidence type="ECO:0000313" key="4">
    <source>
        <dbReference type="EMBL" id="CAB4725644.1"/>
    </source>
</evidence>
<evidence type="ECO:0000256" key="2">
    <source>
        <dbReference type="ARBA" id="ARBA00022777"/>
    </source>
</evidence>
<dbReference type="EMBL" id="CAEZYY010000037">
    <property type="protein sequence ID" value="CAB4765901.1"/>
    <property type="molecule type" value="Genomic_DNA"/>
</dbReference>
<organism evidence="5">
    <name type="scientific">freshwater metagenome</name>
    <dbReference type="NCBI Taxonomy" id="449393"/>
    <lineage>
        <taxon>unclassified sequences</taxon>
        <taxon>metagenomes</taxon>
        <taxon>ecological metagenomes</taxon>
    </lineage>
</organism>
<dbReference type="EMBL" id="CAEZXX010000185">
    <property type="protein sequence ID" value="CAB4725644.1"/>
    <property type="molecule type" value="Genomic_DNA"/>
</dbReference>
<evidence type="ECO:0000313" key="6">
    <source>
        <dbReference type="EMBL" id="CAB5064191.1"/>
    </source>
</evidence>
<dbReference type="InterPro" id="IPR012893">
    <property type="entry name" value="HipA-like_C"/>
</dbReference>